<feature type="compositionally biased region" description="Basic and acidic residues" evidence="1">
    <location>
        <begin position="76"/>
        <end position="85"/>
    </location>
</feature>
<feature type="compositionally biased region" description="Polar residues" evidence="1">
    <location>
        <begin position="12"/>
        <end position="30"/>
    </location>
</feature>
<evidence type="ECO:0000256" key="1">
    <source>
        <dbReference type="SAM" id="MobiDB-lite"/>
    </source>
</evidence>
<gene>
    <name evidence="2" type="ORF">C8D89_11859</name>
</gene>
<proteinExistence type="predicted"/>
<feature type="region of interest" description="Disordered" evidence="1">
    <location>
        <begin position="50"/>
        <end position="133"/>
    </location>
</feature>
<evidence type="ECO:0000313" key="3">
    <source>
        <dbReference type="Proteomes" id="UP000245639"/>
    </source>
</evidence>
<dbReference type="AlphaFoldDB" id="A0A2U1EWI0"/>
<sequence length="133" mass="14136">MSLLGIVAGHGTDTNEWNTVTPGGSRTTLPTRKPPEVIEENAMSFLRRRADALPQAQPVAPPAGPVDDTAAPTPDEPVRRPNRAERKARKAEQAAAAEHAARIARAQRRLAQATGPLPVVTPRRAAEDAVASE</sequence>
<accession>A0A2U1EWI0</accession>
<dbReference type="EMBL" id="QEKW01000018">
    <property type="protein sequence ID" value="PVZ04271.1"/>
    <property type="molecule type" value="Genomic_DNA"/>
</dbReference>
<feature type="region of interest" description="Disordered" evidence="1">
    <location>
        <begin position="1"/>
        <end position="35"/>
    </location>
</feature>
<keyword evidence="3" id="KW-1185">Reference proteome</keyword>
<evidence type="ECO:0000313" key="2">
    <source>
        <dbReference type="EMBL" id="PVZ04271.1"/>
    </source>
</evidence>
<protein>
    <submittedName>
        <fullName evidence="2">Uncharacterized protein</fullName>
    </submittedName>
</protein>
<dbReference type="Proteomes" id="UP000245639">
    <property type="component" value="Unassembled WGS sequence"/>
</dbReference>
<reference evidence="2 3" key="1">
    <citation type="submission" date="2018-04" db="EMBL/GenBank/DDBJ databases">
        <title>Genomic Encyclopedia of Type Strains, Phase IV (KMG-IV): sequencing the most valuable type-strain genomes for metagenomic binning, comparative biology and taxonomic classification.</title>
        <authorList>
            <person name="Goeker M."/>
        </authorList>
    </citation>
    <scope>NUCLEOTIDE SEQUENCE [LARGE SCALE GENOMIC DNA]</scope>
    <source>
        <strain evidence="2 3">DSM 45771</strain>
    </source>
</reference>
<comment type="caution">
    <text evidence="2">The sequence shown here is derived from an EMBL/GenBank/DDBJ whole genome shotgun (WGS) entry which is preliminary data.</text>
</comment>
<organism evidence="2 3">
    <name type="scientific">Actinomycetospora cinnamomea</name>
    <dbReference type="NCBI Taxonomy" id="663609"/>
    <lineage>
        <taxon>Bacteria</taxon>
        <taxon>Bacillati</taxon>
        <taxon>Actinomycetota</taxon>
        <taxon>Actinomycetes</taxon>
        <taxon>Pseudonocardiales</taxon>
        <taxon>Pseudonocardiaceae</taxon>
        <taxon>Actinomycetospora</taxon>
    </lineage>
</organism>
<name>A0A2U1EWI0_9PSEU</name>